<dbReference type="PRINTS" id="PR00080">
    <property type="entry name" value="SDRFAMILY"/>
</dbReference>
<dbReference type="CDD" id="cd05233">
    <property type="entry name" value="SDR_c"/>
    <property type="match status" value="1"/>
</dbReference>
<dbReference type="PRINTS" id="PR00081">
    <property type="entry name" value="GDHRDH"/>
</dbReference>
<gene>
    <name evidence="2" type="ORF">N0V87_010124</name>
</gene>
<dbReference type="Pfam" id="PF00106">
    <property type="entry name" value="adh_short"/>
    <property type="match status" value="1"/>
</dbReference>
<evidence type="ECO:0000313" key="3">
    <source>
        <dbReference type="Proteomes" id="UP001140562"/>
    </source>
</evidence>
<dbReference type="SUPFAM" id="SSF51735">
    <property type="entry name" value="NAD(P)-binding Rossmann-fold domains"/>
    <property type="match status" value="1"/>
</dbReference>
<comment type="similarity">
    <text evidence="1">Belongs to the short-chain dehydrogenases/reductases (SDR) family.</text>
</comment>
<dbReference type="AlphaFoldDB" id="A0A9W8WPZ4"/>
<evidence type="ECO:0000313" key="2">
    <source>
        <dbReference type="EMBL" id="KAJ4330298.1"/>
    </source>
</evidence>
<dbReference type="InterPro" id="IPR036291">
    <property type="entry name" value="NAD(P)-bd_dom_sf"/>
</dbReference>
<comment type="caution">
    <text evidence="2">The sequence shown here is derived from an EMBL/GenBank/DDBJ whole genome shotgun (WGS) entry which is preliminary data.</text>
</comment>
<accession>A0A9W8WPZ4</accession>
<dbReference type="EMBL" id="JAPEUV010000208">
    <property type="protein sequence ID" value="KAJ4330298.1"/>
    <property type="molecule type" value="Genomic_DNA"/>
</dbReference>
<dbReference type="PANTHER" id="PTHR43975">
    <property type="entry name" value="ZGC:101858"/>
    <property type="match status" value="1"/>
</dbReference>
<dbReference type="OrthoDB" id="1933717at2759"/>
<dbReference type="Gene3D" id="3.40.50.720">
    <property type="entry name" value="NAD(P)-binding Rossmann-like Domain"/>
    <property type="match status" value="1"/>
</dbReference>
<dbReference type="InterPro" id="IPR002347">
    <property type="entry name" value="SDR_fam"/>
</dbReference>
<evidence type="ECO:0000256" key="1">
    <source>
        <dbReference type="RuleBase" id="RU000363"/>
    </source>
</evidence>
<organism evidence="2 3">
    <name type="scientific">Didymella glomerata</name>
    <dbReference type="NCBI Taxonomy" id="749621"/>
    <lineage>
        <taxon>Eukaryota</taxon>
        <taxon>Fungi</taxon>
        <taxon>Dikarya</taxon>
        <taxon>Ascomycota</taxon>
        <taxon>Pezizomycotina</taxon>
        <taxon>Dothideomycetes</taxon>
        <taxon>Pleosporomycetidae</taxon>
        <taxon>Pleosporales</taxon>
        <taxon>Pleosporineae</taxon>
        <taxon>Didymellaceae</taxon>
        <taxon>Didymella</taxon>
    </lineage>
</organism>
<dbReference type="PANTHER" id="PTHR43975:SF2">
    <property type="entry name" value="EG:BACR7A4.14 PROTEIN-RELATED"/>
    <property type="match status" value="1"/>
</dbReference>
<keyword evidence="3" id="KW-1185">Reference proteome</keyword>
<evidence type="ECO:0008006" key="4">
    <source>
        <dbReference type="Google" id="ProtNLM"/>
    </source>
</evidence>
<dbReference type="Proteomes" id="UP001140562">
    <property type="component" value="Unassembled WGS sequence"/>
</dbReference>
<reference evidence="2" key="1">
    <citation type="submission" date="2022-10" db="EMBL/GenBank/DDBJ databases">
        <title>Tapping the CABI collections for fungal endophytes: first genome assemblies for Collariella, Neodidymelliopsis, Ascochyta clinopodiicola, Didymella pomorum, Didymosphaeria variabile, Neocosmospora piperis and Neocucurbitaria cava.</title>
        <authorList>
            <person name="Hill R."/>
        </authorList>
    </citation>
    <scope>NUCLEOTIDE SEQUENCE</scope>
    <source>
        <strain evidence="2">IMI 360193</strain>
    </source>
</reference>
<name>A0A9W8WPZ4_9PLEO</name>
<sequence length="274" mass="29918">MSRGNFTNTRHATTYDHVSPLKLDLAGKHVLITGTAFEDGVGCATAMAFARAGATAIAIADLRGVSEEVASKIKARAVQAGRIAPKVVCHKVDIARLDDIKAMYDHVSEAFGGRLDILVNNAAHMEPIQSFLETDPDVYWRTYEVNVRRLFNMARSFLSMLLSSRKVHQGLCTMVNVASSGALTARPGSSSYRSSKLAVLRWTEMVQLEYADQGLLAFCVNPGAVKTEITKTAPEVVRDAFPNRPEIAGDMIVWLAAKRMDWLGGRMKSSLTIS</sequence>
<protein>
    <recommendedName>
        <fullName evidence="4">NAD(P)-binding protein</fullName>
    </recommendedName>
</protein>
<proteinExistence type="inferred from homology"/>